<accession>A0A0C9PNE4</accession>
<evidence type="ECO:0000256" key="1">
    <source>
        <dbReference type="SAM" id="MobiDB-lite"/>
    </source>
</evidence>
<evidence type="ECO:0000313" key="2">
    <source>
        <dbReference type="EMBL" id="JAG72418.1"/>
    </source>
</evidence>
<dbReference type="EMBL" id="GBYB01002663">
    <property type="protein sequence ID" value="JAG72430.1"/>
    <property type="molecule type" value="Transcribed_RNA"/>
</dbReference>
<dbReference type="InterPro" id="IPR029731">
    <property type="entry name" value="OSGIN1/2"/>
</dbReference>
<evidence type="ECO:0000313" key="5">
    <source>
        <dbReference type="RefSeq" id="XP_011309681.1"/>
    </source>
</evidence>
<reference evidence="5 6" key="2">
    <citation type="submission" date="2025-04" db="UniProtKB">
        <authorList>
            <consortium name="RefSeq"/>
        </authorList>
    </citation>
    <scope>IDENTIFICATION</scope>
    <source>
        <strain evidence="5 6">USDA-PBARC FA_bdor</strain>
        <tissue evidence="5 6">Whole organism</tissue>
    </source>
</reference>
<dbReference type="PANTHER" id="PTHR15192">
    <property type="entry name" value="PROTEIN CBG05349"/>
    <property type="match status" value="1"/>
</dbReference>
<dbReference type="PANTHER" id="PTHR15192:SF8">
    <property type="entry name" value="FAD_NAD(P)-BINDING DOMAIN-CONTAINING PROTEIN"/>
    <property type="match status" value="1"/>
</dbReference>
<name>A0A0C9PNE4_9HYME</name>
<proteinExistence type="predicted"/>
<dbReference type="InterPro" id="IPR036188">
    <property type="entry name" value="FAD/NAD-bd_sf"/>
</dbReference>
<protein>
    <submittedName>
        <fullName evidence="2">OSGIN2_0 protein</fullName>
    </submittedName>
    <submittedName>
        <fullName evidence="3">OSGIN2_1 protein</fullName>
    </submittedName>
    <submittedName>
        <fullName evidence="5 6">Oxidative stress-induced growth inhibitor 2</fullName>
    </submittedName>
</protein>
<feature type="compositionally biased region" description="Basic and acidic residues" evidence="1">
    <location>
        <begin position="86"/>
        <end position="112"/>
    </location>
</feature>
<accession>A0A9R1TIL5</accession>
<dbReference type="Gene3D" id="3.50.50.60">
    <property type="entry name" value="FAD/NAD(P)-binding domain"/>
    <property type="match status" value="1"/>
</dbReference>
<evidence type="ECO:0000313" key="4">
    <source>
        <dbReference type="Proteomes" id="UP000694866"/>
    </source>
</evidence>
<dbReference type="Proteomes" id="UP000694866">
    <property type="component" value="Unplaced"/>
</dbReference>
<evidence type="ECO:0000313" key="3">
    <source>
        <dbReference type="EMBL" id="JAG72430.1"/>
    </source>
</evidence>
<reference evidence="3" key="1">
    <citation type="submission" date="2015-01" db="EMBL/GenBank/DDBJ databases">
        <title>Transcriptome Assembly of Fopius arisanus.</title>
        <authorList>
            <person name="Geib S."/>
        </authorList>
    </citation>
    <scope>NUCLEOTIDE SEQUENCE</scope>
</reference>
<accession>A0A9R1TI65</accession>
<dbReference type="EMBL" id="GBYB01002651">
    <property type="protein sequence ID" value="JAG72418.1"/>
    <property type="molecule type" value="Transcribed_RNA"/>
</dbReference>
<organism evidence="3">
    <name type="scientific">Fopius arisanus</name>
    <dbReference type="NCBI Taxonomy" id="64838"/>
    <lineage>
        <taxon>Eukaryota</taxon>
        <taxon>Metazoa</taxon>
        <taxon>Ecdysozoa</taxon>
        <taxon>Arthropoda</taxon>
        <taxon>Hexapoda</taxon>
        <taxon>Insecta</taxon>
        <taxon>Pterygota</taxon>
        <taxon>Neoptera</taxon>
        <taxon>Endopterygota</taxon>
        <taxon>Hymenoptera</taxon>
        <taxon>Apocrita</taxon>
        <taxon>Ichneumonoidea</taxon>
        <taxon>Braconidae</taxon>
        <taxon>Opiinae</taxon>
        <taxon>Fopius</taxon>
    </lineage>
</organism>
<feature type="region of interest" description="Disordered" evidence="1">
    <location>
        <begin position="72"/>
        <end position="112"/>
    </location>
</feature>
<dbReference type="GeneID" id="105270452"/>
<sequence length="583" mass="65074">MVAETPKMEELSNGGDDHCIYKDVVIVGNGPGGICISYMLNGNWPYYSGKPHPGDEMLTARLNYIMEKNETPDTAKASARGNPGNPRDKSSDESPSSDKKKTRDERRSLLMRSRSDLEMLMNGLEGRGTSRPMALLLDQLQHPGVDAGLDIPSLLTWESHEHHPQHKVIDHVVLGKGPPGGTWQFMDPNVLTISLTRWMSLPGLDLKKWEALVEEERLGKSTILRKRIPEDCWSRPKGSFEVDRRIPVGIVAAYYKDYVYRMGLTKYFKCGRTVTSVQPLPDASDLEEGYEWIVQGYENQSGRKFKYKCKKVVLATGTTNSSNRLGLPGEETQPSWVTHDLNDLETRLDRLAGKCSKCFLRKDYKPEVAPVLVIGAGLSAADAIMAARFRSIPVIHAFRDSSSVSEGDKVDNENDNGVRLSQSTYERLQTLPVSMYPEYHKVYEMMADGKCHRLYKALPGYNLIDIEVTGCDCNKKKERRVFLKGPNRQIVSFKVSIVAILIGSKPDLSYLGELATKLGKQEGKLINGRSNPIQIDDYTYEVVKSPKSGLYAIGPLVGDNFVRFIHGGAFGAVGHLLRTLETD</sequence>
<keyword evidence="4" id="KW-1185">Reference proteome</keyword>
<gene>
    <name evidence="3" type="primary">OSGIN2_1</name>
    <name evidence="5 6" type="synonym">LOC105270452</name>
    <name evidence="2" type="synonym">OSGIN2_0</name>
    <name evidence="3" type="ORF">g.22508</name>
    <name evidence="2" type="ORF">g.22514</name>
</gene>
<dbReference type="SUPFAM" id="SSF51905">
    <property type="entry name" value="FAD/NAD(P)-binding domain"/>
    <property type="match status" value="2"/>
</dbReference>
<evidence type="ECO:0000313" key="6">
    <source>
        <dbReference type="RefSeq" id="XP_011309682.1"/>
    </source>
</evidence>
<dbReference type="AlphaFoldDB" id="A0A0C9PNE4"/>
<dbReference type="RefSeq" id="XP_011309681.1">
    <property type="nucleotide sequence ID" value="XM_011311379.1"/>
</dbReference>
<dbReference type="KEGG" id="fas:105270452"/>
<dbReference type="RefSeq" id="XP_011309682.1">
    <property type="nucleotide sequence ID" value="XM_011311380.1"/>
</dbReference>
<dbReference type="OrthoDB" id="412005at2759"/>